<proteinExistence type="predicted"/>
<feature type="compositionally biased region" description="Low complexity" evidence="1">
    <location>
        <begin position="12"/>
        <end position="34"/>
    </location>
</feature>
<feature type="region of interest" description="Disordered" evidence="1">
    <location>
        <begin position="1"/>
        <end position="140"/>
    </location>
</feature>
<dbReference type="KEGG" id="sre:PTSG_00141"/>
<dbReference type="InParanoid" id="F2TVM7"/>
<sequence>MMRSSSRRHSTKSSASSVRSRGSTRSSASARPASDTQTRERVNSQPSRPSPLALHRGISLELDDAPAPDVRDTGSVVTSRTSSIASRKQLQTAEHLTAGPVRDSPDAGFGFDAEDDDDTDANDRNRTQTVTGTHPSSEGLTKYMSEIHLNNDSGPGRKKKTKKNKKNLWIDQSLSGLLEAYRK</sequence>
<dbReference type="GeneID" id="16067676"/>
<evidence type="ECO:0000256" key="1">
    <source>
        <dbReference type="SAM" id="MobiDB-lite"/>
    </source>
</evidence>
<feature type="compositionally biased region" description="Basic residues" evidence="1">
    <location>
        <begin position="1"/>
        <end position="11"/>
    </location>
</feature>
<evidence type="ECO:0000313" key="2">
    <source>
        <dbReference type="EMBL" id="EGD72123.1"/>
    </source>
</evidence>
<dbReference type="EMBL" id="GL832955">
    <property type="protein sequence ID" value="EGD72123.1"/>
    <property type="molecule type" value="Genomic_DNA"/>
</dbReference>
<reference evidence="2" key="1">
    <citation type="submission" date="2009-08" db="EMBL/GenBank/DDBJ databases">
        <title>Annotation of Salpingoeca rosetta.</title>
        <authorList>
            <consortium name="The Broad Institute Genome Sequencing Platform"/>
            <person name="Russ C."/>
            <person name="Cuomo C."/>
            <person name="Burger G."/>
            <person name="Gray M.W."/>
            <person name="Holland P.W.H."/>
            <person name="King N."/>
            <person name="Lang F.B.F."/>
            <person name="Roger A.J."/>
            <person name="Ruiz-Trillo I."/>
            <person name="Young S.K."/>
            <person name="Zeng Q."/>
            <person name="Gargeya S."/>
            <person name="Alvarado L."/>
            <person name="Berlin A."/>
            <person name="Chapman S.B."/>
            <person name="Chen Z."/>
            <person name="Freedman E."/>
            <person name="Gellesch M."/>
            <person name="Goldberg J."/>
            <person name="Griggs A."/>
            <person name="Gujja S."/>
            <person name="Heilman E."/>
            <person name="Heiman D."/>
            <person name="Howarth C."/>
            <person name="Mehta T."/>
            <person name="Neiman D."/>
            <person name="Pearson M."/>
            <person name="Roberts A."/>
            <person name="Saif S."/>
            <person name="Shea T."/>
            <person name="Shenoy N."/>
            <person name="Sisk P."/>
            <person name="Stolte C."/>
            <person name="Sykes S."/>
            <person name="White J."/>
            <person name="Yandava C."/>
            <person name="Haas B."/>
            <person name="Nusbaum C."/>
            <person name="Birren B."/>
        </authorList>
    </citation>
    <scope>NUCLEOTIDE SEQUENCE [LARGE SCALE GENOMIC DNA]</scope>
    <source>
        <strain evidence="2">ATCC 50818</strain>
    </source>
</reference>
<evidence type="ECO:0000313" key="3">
    <source>
        <dbReference type="Proteomes" id="UP000007799"/>
    </source>
</evidence>
<dbReference type="AlphaFoldDB" id="F2TVM7"/>
<feature type="compositionally biased region" description="Polar residues" evidence="1">
    <location>
        <begin position="75"/>
        <end position="94"/>
    </location>
</feature>
<protein>
    <submittedName>
        <fullName evidence="2">Uncharacterized protein</fullName>
    </submittedName>
</protein>
<gene>
    <name evidence="2" type="ORF">PTSG_00141</name>
</gene>
<name>F2TVM7_SALR5</name>
<organism evidence="3">
    <name type="scientific">Salpingoeca rosetta (strain ATCC 50818 / BSB-021)</name>
    <dbReference type="NCBI Taxonomy" id="946362"/>
    <lineage>
        <taxon>Eukaryota</taxon>
        <taxon>Choanoflagellata</taxon>
        <taxon>Craspedida</taxon>
        <taxon>Salpingoecidae</taxon>
        <taxon>Salpingoeca</taxon>
    </lineage>
</organism>
<keyword evidence="3" id="KW-1185">Reference proteome</keyword>
<dbReference type="RefSeq" id="XP_004998695.1">
    <property type="nucleotide sequence ID" value="XM_004998638.1"/>
</dbReference>
<accession>F2TVM7</accession>
<feature type="compositionally biased region" description="Polar residues" evidence="1">
    <location>
        <begin position="128"/>
        <end position="139"/>
    </location>
</feature>
<dbReference type="Proteomes" id="UP000007799">
    <property type="component" value="Unassembled WGS sequence"/>
</dbReference>